<dbReference type="EMBL" id="NHYD01001930">
    <property type="protein sequence ID" value="PPQ89174.1"/>
    <property type="molecule type" value="Genomic_DNA"/>
</dbReference>
<protein>
    <submittedName>
        <fullName evidence="1">Uncharacterized protein</fullName>
    </submittedName>
</protein>
<name>A0A409XEM3_PSICY</name>
<dbReference type="InParanoid" id="A0A409XEM3"/>
<dbReference type="OrthoDB" id="3187773at2759"/>
<reference evidence="1 2" key="1">
    <citation type="journal article" date="2018" name="Evol. Lett.">
        <title>Horizontal gene cluster transfer increased hallucinogenic mushroom diversity.</title>
        <authorList>
            <person name="Reynolds H.T."/>
            <person name="Vijayakumar V."/>
            <person name="Gluck-Thaler E."/>
            <person name="Korotkin H.B."/>
            <person name="Matheny P.B."/>
            <person name="Slot J.C."/>
        </authorList>
    </citation>
    <scope>NUCLEOTIDE SEQUENCE [LARGE SCALE GENOMIC DNA]</scope>
    <source>
        <strain evidence="1 2">2631</strain>
    </source>
</reference>
<sequence length="271" mass="30692">MPAEKFFVCFSLPCQHSLSHYKHLIQEFGSPSGVCSSITESHHITVVKKPWRQLNQYNALSQMPLINQQEEKLAAAQVDFVECGMLPPSILPKKRPKKLPAKEAPGVDLERVEGNFLFQQLNPDLNPDNFSFEDFPCITEKVSIFHSAVATFYAPSDECGIYGMHHEWIQCASQWCKKAPCRDCVFVVEDEDIPGMRGINMACIALFFSFSHEAKTYPCALVKWFSTIGQSWDPTTGMWRVWLDLQNGCRLLGVIHLNTILWGAHLLPVFG</sequence>
<gene>
    <name evidence="1" type="ORF">CVT25_000066</name>
</gene>
<dbReference type="Proteomes" id="UP000283269">
    <property type="component" value="Unassembled WGS sequence"/>
</dbReference>
<dbReference type="AlphaFoldDB" id="A0A409XEM3"/>
<comment type="caution">
    <text evidence="1">The sequence shown here is derived from an EMBL/GenBank/DDBJ whole genome shotgun (WGS) entry which is preliminary data.</text>
</comment>
<evidence type="ECO:0000313" key="2">
    <source>
        <dbReference type="Proteomes" id="UP000283269"/>
    </source>
</evidence>
<keyword evidence="2" id="KW-1185">Reference proteome</keyword>
<proteinExistence type="predicted"/>
<organism evidence="1 2">
    <name type="scientific">Psilocybe cyanescens</name>
    <dbReference type="NCBI Taxonomy" id="93625"/>
    <lineage>
        <taxon>Eukaryota</taxon>
        <taxon>Fungi</taxon>
        <taxon>Dikarya</taxon>
        <taxon>Basidiomycota</taxon>
        <taxon>Agaricomycotina</taxon>
        <taxon>Agaricomycetes</taxon>
        <taxon>Agaricomycetidae</taxon>
        <taxon>Agaricales</taxon>
        <taxon>Agaricineae</taxon>
        <taxon>Strophariaceae</taxon>
        <taxon>Psilocybe</taxon>
    </lineage>
</organism>
<evidence type="ECO:0000313" key="1">
    <source>
        <dbReference type="EMBL" id="PPQ89174.1"/>
    </source>
</evidence>
<dbReference type="STRING" id="93625.A0A409XEM3"/>
<accession>A0A409XEM3</accession>